<gene>
    <name evidence="1" type="ORF">SAMN05661012_05806</name>
    <name evidence="2" type="ORF">SR876_23145</name>
</gene>
<evidence type="ECO:0000313" key="2">
    <source>
        <dbReference type="EMBL" id="WQG87827.1"/>
    </source>
</evidence>
<evidence type="ECO:0000313" key="4">
    <source>
        <dbReference type="Proteomes" id="UP001326715"/>
    </source>
</evidence>
<dbReference type="RefSeq" id="WP_072365156.1">
    <property type="nucleotide sequence ID" value="NZ_CP139972.1"/>
</dbReference>
<dbReference type="Proteomes" id="UP000183788">
    <property type="component" value="Unassembled WGS sequence"/>
</dbReference>
<dbReference type="SUPFAM" id="SSF51905">
    <property type="entry name" value="FAD/NAD(P)-binding domain"/>
    <property type="match status" value="1"/>
</dbReference>
<evidence type="ECO:0000313" key="1">
    <source>
        <dbReference type="EMBL" id="SFW85871.1"/>
    </source>
</evidence>
<dbReference type="OrthoDB" id="127573at2"/>
<dbReference type="InterPro" id="IPR050464">
    <property type="entry name" value="Zeta_carotene_desat/Oxidored"/>
</dbReference>
<organism evidence="1 3">
    <name type="scientific">Chitinophaga sancti</name>
    <dbReference type="NCBI Taxonomy" id="1004"/>
    <lineage>
        <taxon>Bacteria</taxon>
        <taxon>Pseudomonadati</taxon>
        <taxon>Bacteroidota</taxon>
        <taxon>Chitinophagia</taxon>
        <taxon>Chitinophagales</taxon>
        <taxon>Chitinophagaceae</taxon>
        <taxon>Chitinophaga</taxon>
    </lineage>
</organism>
<dbReference type="EMBL" id="FPIZ01000027">
    <property type="protein sequence ID" value="SFW85871.1"/>
    <property type="molecule type" value="Genomic_DNA"/>
</dbReference>
<evidence type="ECO:0000313" key="3">
    <source>
        <dbReference type="Proteomes" id="UP000183788"/>
    </source>
</evidence>
<sequence>MNGENTRSKTLTRKDFLWYMALVAGATVTETQFIACSRRADKYAHIKGKINGASAAIGHQLRNGSFATPDQTEILDTVIIGSGISGLSAAYHLLKNNYTNFKVLELESQPGGNAAGGENAYSAYPLGAHYLPVPSLDNQPLLNFLQDIGMITGYDDKQLPVYQETDLRYDPEERLFIRNRWQEGLVPQFGVSDAAQAEFRRFFATMEKLRWQKGSDNLYLFDIPVVYSSKDPETQALDNISMKAYLQHEGYHSEEIYWYLDYCCRDDYGAGIEIISAWAGIHYFASRKGKAANADNAAVLTWPEGNGHLVKKMRDIIGARIQTDSLAYKVTPAGDKVWVDYLDVKTGATKRIIANTCIMATPQFVTHRLLPDGDYDHHFNYSPWLVANITLDPLSDSRGFQLCWDNVFYKSRSLGYVNAQHQRLTLEVPAQQVLTYYLPLDHLPPADSRRYALNLPHEQWVKLITDDMEVAHPGIHALIKDIEVWIWGHGMIRPTVGFITGANVVAARESKHKNIFFAHSDLSGISIFEEAFYWGNKAADGVLATKESKTFHSHSS</sequence>
<dbReference type="PANTHER" id="PTHR42923">
    <property type="entry name" value="PROTOPORPHYRINOGEN OXIDASE"/>
    <property type="match status" value="1"/>
</dbReference>
<name>A0A1K1SP87_9BACT</name>
<accession>A0A1K1SP87</accession>
<dbReference type="EMBL" id="CP140154">
    <property type="protein sequence ID" value="WQG87827.1"/>
    <property type="molecule type" value="Genomic_DNA"/>
</dbReference>
<dbReference type="AlphaFoldDB" id="A0A1K1SP87"/>
<protein>
    <submittedName>
        <fullName evidence="1">NAD(P)-binding Rossmann-like domain-containing protein</fullName>
    </submittedName>
    <submittedName>
        <fullName evidence="2">NAD(P)-binding protein</fullName>
    </submittedName>
</protein>
<dbReference type="Pfam" id="PF13450">
    <property type="entry name" value="NAD_binding_8"/>
    <property type="match status" value="1"/>
</dbReference>
<dbReference type="PANTHER" id="PTHR42923:SF39">
    <property type="entry name" value="AMINO OXIDASE"/>
    <property type="match status" value="1"/>
</dbReference>
<dbReference type="Proteomes" id="UP001326715">
    <property type="component" value="Chromosome"/>
</dbReference>
<dbReference type="GO" id="GO:0016491">
    <property type="term" value="F:oxidoreductase activity"/>
    <property type="evidence" value="ECO:0007669"/>
    <property type="project" value="TreeGrafter"/>
</dbReference>
<keyword evidence="4" id="KW-1185">Reference proteome</keyword>
<reference evidence="1 3" key="1">
    <citation type="submission" date="2016-11" db="EMBL/GenBank/DDBJ databases">
        <authorList>
            <person name="Jaros S."/>
            <person name="Januszkiewicz K."/>
            <person name="Wedrychowicz H."/>
        </authorList>
    </citation>
    <scope>NUCLEOTIDE SEQUENCE [LARGE SCALE GENOMIC DNA]</scope>
    <source>
        <strain evidence="1 3">DSM 784</strain>
    </source>
</reference>
<proteinExistence type="predicted"/>
<reference evidence="2 4" key="2">
    <citation type="submission" date="2023-11" db="EMBL/GenBank/DDBJ databases">
        <title>MicrobeMod: A computational toolkit for identifying prokaryotic methylation and restriction-modification with nanopore sequencing.</title>
        <authorList>
            <person name="Crits-Christoph A."/>
            <person name="Kang S.C."/>
            <person name="Lee H."/>
            <person name="Ostrov N."/>
        </authorList>
    </citation>
    <scope>NUCLEOTIDE SEQUENCE [LARGE SCALE GENOMIC DNA]</scope>
    <source>
        <strain evidence="2 4">ATCC 23090</strain>
    </source>
</reference>
<dbReference type="Gene3D" id="3.50.50.60">
    <property type="entry name" value="FAD/NAD(P)-binding domain"/>
    <property type="match status" value="1"/>
</dbReference>
<dbReference type="STRING" id="1004.SAMN05661012_05806"/>
<dbReference type="InterPro" id="IPR036188">
    <property type="entry name" value="FAD/NAD-bd_sf"/>
</dbReference>